<organism evidence="1 2">
    <name type="scientific">Mycobacterium haemophilum</name>
    <dbReference type="NCBI Taxonomy" id="29311"/>
    <lineage>
        <taxon>Bacteria</taxon>
        <taxon>Bacillati</taxon>
        <taxon>Actinomycetota</taxon>
        <taxon>Actinomycetes</taxon>
        <taxon>Mycobacteriales</taxon>
        <taxon>Mycobacteriaceae</taxon>
        <taxon>Mycobacterium</taxon>
    </lineage>
</organism>
<dbReference type="RefSeq" id="WP_047314815.1">
    <property type="nucleotide sequence ID" value="NZ_LDPQ01000008.1"/>
</dbReference>
<accession>A0A0I9U4Z3</accession>
<evidence type="ECO:0000313" key="1">
    <source>
        <dbReference type="EMBL" id="KLO36153.1"/>
    </source>
</evidence>
<name>A0A0I9U4Z3_9MYCO</name>
<dbReference type="EMBL" id="LDPR01000010">
    <property type="protein sequence ID" value="KLO36153.1"/>
    <property type="molecule type" value="Genomic_DNA"/>
</dbReference>
<comment type="caution">
    <text evidence="1">The sequence shown here is derived from an EMBL/GenBank/DDBJ whole genome shotgun (WGS) entry which is preliminary data.</text>
</comment>
<dbReference type="AlphaFoldDB" id="A0A0I9U4Z3"/>
<reference evidence="1 2" key="1">
    <citation type="submission" date="2015-05" db="EMBL/GenBank/DDBJ databases">
        <title>Genome sequence of Mycobacterium haemophilum.</title>
        <authorList>
            <person name="Greninger A.L."/>
            <person name="Cunningham G."/>
            <person name="Miller S."/>
        </authorList>
    </citation>
    <scope>NUCLEOTIDE SEQUENCE [LARGE SCALE GENOMIC DNA]</scope>
    <source>
        <strain evidence="2">UC1</strain>
    </source>
</reference>
<protein>
    <submittedName>
        <fullName evidence="1">Uncharacterized protein</fullName>
    </submittedName>
</protein>
<gene>
    <name evidence="1" type="ORF">ABH38_13185</name>
</gene>
<sequence length="106" mass="11193">MKTQEVIAADGTAGQPYFIFAGVTRGFPARFQPQATPRGVSIAECGSSDTVKVKAVVSGEAVDVRAPKPGRHLVDCTFFTAGHPDSKGHTSFYVQVHDDPGPCKTS</sequence>
<dbReference type="Proteomes" id="UP000036334">
    <property type="component" value="Unassembled WGS sequence"/>
</dbReference>
<proteinExistence type="predicted"/>
<keyword evidence="2" id="KW-1185">Reference proteome</keyword>
<evidence type="ECO:0000313" key="2">
    <source>
        <dbReference type="Proteomes" id="UP000036334"/>
    </source>
</evidence>